<gene>
    <name evidence="9 10 11 12 13 14 15 16 17 18" type="primary">LOC111117533</name>
    <name evidence="3 4 5 6 7 8" type="synonym">LOC111115299</name>
</gene>
<dbReference type="RefSeq" id="XP_022312396.1">
    <property type="nucleotide sequence ID" value="XM_022456688.1"/>
</dbReference>
<dbReference type="RefSeq" id="XP_022309701.1">
    <property type="nucleotide sequence ID" value="XM_022453993.1"/>
</dbReference>
<evidence type="ECO:0000313" key="10">
    <source>
        <dbReference type="RefSeq" id="XP_022312388.1"/>
    </source>
</evidence>
<dbReference type="GeneID" id="111117533"/>
<dbReference type="RefSeq" id="XP_022309698.1">
    <property type="nucleotide sequence ID" value="XM_022453990.1"/>
</dbReference>
<evidence type="ECO:0000313" key="18">
    <source>
        <dbReference type="RefSeq" id="XP_022312396.1"/>
    </source>
</evidence>
<proteinExistence type="predicted"/>
<accession>A0A8B8CCL2</accession>
<dbReference type="RefSeq" id="XP_022312391.1">
    <property type="nucleotide sequence ID" value="XM_022456683.1"/>
</dbReference>
<evidence type="ECO:0000313" key="6">
    <source>
        <dbReference type="RefSeq" id="XP_022309700.1"/>
    </source>
</evidence>
<evidence type="ECO:0000313" key="9">
    <source>
        <dbReference type="RefSeq" id="XP_022312387.1"/>
    </source>
</evidence>
<evidence type="ECO:0000256" key="1">
    <source>
        <dbReference type="SAM" id="MobiDB-lite"/>
    </source>
</evidence>
<sequence>MEKSFEPVKSCPNIENVDEEITVKPGEGHSEKVDEEDEEEEEEQEDQLNTESDLCETEDDMDVDTQILEGKVQQNAGSTKNSSKRKHKRIPWTDAEKKAINSELGHFISKMKVSGKLECHRCLRNKKELS</sequence>
<protein>
    <submittedName>
        <fullName evidence="3 4">Uncharacterized protein DDB_G0279979-like</fullName>
    </submittedName>
</protein>
<dbReference type="Proteomes" id="UP000694844">
    <property type="component" value="Chromosome 9"/>
</dbReference>
<evidence type="ECO:0000313" key="16">
    <source>
        <dbReference type="RefSeq" id="XP_022312394.1"/>
    </source>
</evidence>
<dbReference type="RefSeq" id="XP_022312390.1">
    <property type="nucleotide sequence ID" value="XM_022456682.1"/>
</dbReference>
<feature type="compositionally biased region" description="Polar residues" evidence="1">
    <location>
        <begin position="72"/>
        <end position="81"/>
    </location>
</feature>
<evidence type="ECO:0000313" key="8">
    <source>
        <dbReference type="RefSeq" id="XP_022309702.1"/>
    </source>
</evidence>
<reference evidence="3 4" key="1">
    <citation type="submission" date="2025-04" db="UniProtKB">
        <authorList>
            <consortium name="RefSeq"/>
        </authorList>
    </citation>
    <scope>IDENTIFICATION</scope>
    <source>
        <tissue evidence="3 4">Whole sample</tissue>
    </source>
</reference>
<evidence type="ECO:0000313" key="7">
    <source>
        <dbReference type="RefSeq" id="XP_022309701.1"/>
    </source>
</evidence>
<organism evidence="2 18">
    <name type="scientific">Crassostrea virginica</name>
    <name type="common">Eastern oyster</name>
    <dbReference type="NCBI Taxonomy" id="6565"/>
    <lineage>
        <taxon>Eukaryota</taxon>
        <taxon>Metazoa</taxon>
        <taxon>Spiralia</taxon>
        <taxon>Lophotrochozoa</taxon>
        <taxon>Mollusca</taxon>
        <taxon>Bivalvia</taxon>
        <taxon>Autobranchia</taxon>
        <taxon>Pteriomorphia</taxon>
        <taxon>Ostreida</taxon>
        <taxon>Ostreoidea</taxon>
        <taxon>Ostreidae</taxon>
        <taxon>Crassostrea</taxon>
    </lineage>
</organism>
<feature type="region of interest" description="Disordered" evidence="1">
    <location>
        <begin position="70"/>
        <end position="94"/>
    </location>
</feature>
<dbReference type="OrthoDB" id="5376140at2759"/>
<dbReference type="RefSeq" id="XP_022312388.1">
    <property type="nucleotide sequence ID" value="XM_022456680.1"/>
</dbReference>
<dbReference type="Proteomes" id="UP000694844">
    <property type="component" value="Chromosome 10"/>
</dbReference>
<name>A0A8B8CCL2_CRAVI</name>
<evidence type="ECO:0000313" key="14">
    <source>
        <dbReference type="RefSeq" id="XP_022312392.1"/>
    </source>
</evidence>
<evidence type="ECO:0000313" key="13">
    <source>
        <dbReference type="RefSeq" id="XP_022312391.1"/>
    </source>
</evidence>
<keyword evidence="2" id="KW-1185">Reference proteome</keyword>
<dbReference type="KEGG" id="cvn:111117533"/>
<evidence type="ECO:0000313" key="4">
    <source>
        <dbReference type="RefSeq" id="XP_022309698.1"/>
    </source>
</evidence>
<evidence type="ECO:0000313" key="17">
    <source>
        <dbReference type="RefSeq" id="XP_022312395.1"/>
    </source>
</evidence>
<dbReference type="RefSeq" id="XP_022312387.1">
    <property type="nucleotide sequence ID" value="XM_022456679.1"/>
</dbReference>
<dbReference type="RefSeq" id="XP_022312389.1">
    <property type="nucleotide sequence ID" value="XM_022456681.1"/>
</dbReference>
<evidence type="ECO:0000313" key="2">
    <source>
        <dbReference type="Proteomes" id="UP000694844"/>
    </source>
</evidence>
<dbReference type="RefSeq" id="XP_022312395.1">
    <property type="nucleotide sequence ID" value="XM_022456687.1"/>
</dbReference>
<dbReference type="RefSeq" id="XP_022312393.1">
    <property type="nucleotide sequence ID" value="XM_022456685.1"/>
</dbReference>
<evidence type="ECO:0000313" key="5">
    <source>
        <dbReference type="RefSeq" id="XP_022309699.1"/>
    </source>
</evidence>
<dbReference type="RefSeq" id="XP_022309697.1">
    <property type="nucleotide sequence ID" value="XM_022453989.1"/>
</dbReference>
<feature type="region of interest" description="Disordered" evidence="1">
    <location>
        <begin position="1"/>
        <end position="58"/>
    </location>
</feature>
<dbReference type="AlphaFoldDB" id="A0A8B8CCL2"/>
<dbReference type="KEGG" id="cvn:111115299"/>
<dbReference type="RefSeq" id="XP_022309700.1">
    <property type="nucleotide sequence ID" value="XM_022453992.1"/>
</dbReference>
<evidence type="ECO:0000313" key="3">
    <source>
        <dbReference type="RefSeq" id="XP_022309697.1"/>
    </source>
</evidence>
<dbReference type="RefSeq" id="XP_022312392.1">
    <property type="nucleotide sequence ID" value="XM_022456684.1"/>
</dbReference>
<evidence type="ECO:0000313" key="15">
    <source>
        <dbReference type="RefSeq" id="XP_022312393.1"/>
    </source>
</evidence>
<dbReference type="RefSeq" id="XP_022309699.1">
    <property type="nucleotide sequence ID" value="XM_022453991.1"/>
</dbReference>
<evidence type="ECO:0000313" key="11">
    <source>
        <dbReference type="RefSeq" id="XP_022312389.1"/>
    </source>
</evidence>
<feature type="compositionally biased region" description="Acidic residues" evidence="1">
    <location>
        <begin position="33"/>
        <end position="58"/>
    </location>
</feature>
<dbReference type="RefSeq" id="XP_022312394.1">
    <property type="nucleotide sequence ID" value="XM_022456686.1"/>
</dbReference>
<evidence type="ECO:0000313" key="12">
    <source>
        <dbReference type="RefSeq" id="XP_022312390.1"/>
    </source>
</evidence>
<dbReference type="RefSeq" id="XP_022309702.1">
    <property type="nucleotide sequence ID" value="XM_022453994.1"/>
</dbReference>